<dbReference type="Pfam" id="PF02702">
    <property type="entry name" value="KdpD"/>
    <property type="match status" value="1"/>
</dbReference>
<dbReference type="InterPro" id="IPR003594">
    <property type="entry name" value="HATPase_dom"/>
</dbReference>
<evidence type="ECO:0000256" key="8">
    <source>
        <dbReference type="ARBA" id="ARBA00022777"/>
    </source>
</evidence>
<evidence type="ECO:0000256" key="4">
    <source>
        <dbReference type="ARBA" id="ARBA00022553"/>
    </source>
</evidence>
<dbReference type="EC" id="2.7.13.3" evidence="3"/>
<evidence type="ECO:0000313" key="16">
    <source>
        <dbReference type="EMBL" id="KFE51415.1"/>
    </source>
</evidence>
<dbReference type="Gene3D" id="3.40.50.620">
    <property type="entry name" value="HUPs"/>
    <property type="match status" value="1"/>
</dbReference>
<dbReference type="InterPro" id="IPR003661">
    <property type="entry name" value="HisK_dim/P_dom"/>
</dbReference>
<dbReference type="InterPro" id="IPR014729">
    <property type="entry name" value="Rossmann-like_a/b/a_fold"/>
</dbReference>
<dbReference type="Gene3D" id="1.10.287.130">
    <property type="match status" value="1"/>
</dbReference>
<dbReference type="InterPro" id="IPR005467">
    <property type="entry name" value="His_kinase_dom"/>
</dbReference>
<dbReference type="InterPro" id="IPR036890">
    <property type="entry name" value="HATPase_C_sf"/>
</dbReference>
<dbReference type="PROSITE" id="PS50109">
    <property type="entry name" value="HIS_KIN"/>
    <property type="match status" value="1"/>
</dbReference>
<comment type="subcellular location">
    <subcellularLocation>
        <location evidence="2">Membrane</location>
        <topology evidence="2">Multi-pass membrane protein</topology>
    </subcellularLocation>
</comment>
<feature type="domain" description="Histidine kinase" evidence="15">
    <location>
        <begin position="657"/>
        <end position="874"/>
    </location>
</feature>
<dbReference type="InterPro" id="IPR036097">
    <property type="entry name" value="HisK_dim/P_sf"/>
</dbReference>
<dbReference type="InterPro" id="IPR038318">
    <property type="entry name" value="KdpD_sf"/>
</dbReference>
<keyword evidence="6 14" id="KW-0812">Transmembrane</keyword>
<dbReference type="FunFam" id="3.30.565.10:FF:000042">
    <property type="entry name" value="Two-component sensor histidine kinase KdpD"/>
    <property type="match status" value="1"/>
</dbReference>
<dbReference type="SUPFAM" id="SSF47384">
    <property type="entry name" value="Homodimeric domain of signal transducing histidine kinase"/>
    <property type="match status" value="1"/>
</dbReference>
<evidence type="ECO:0000256" key="3">
    <source>
        <dbReference type="ARBA" id="ARBA00012438"/>
    </source>
</evidence>
<evidence type="ECO:0000256" key="13">
    <source>
        <dbReference type="ARBA" id="ARBA00057300"/>
    </source>
</evidence>
<dbReference type="InterPro" id="IPR025201">
    <property type="entry name" value="KdpD_TM"/>
</dbReference>
<comment type="function">
    <text evidence="13">Member of the two-component regulatory system KdpD/KdpE involved in the regulation of the kdp operon. KdpD may function as a membrane-associated protein kinase that phosphorylates KdpE in response to environmental signals.</text>
</comment>
<evidence type="ECO:0000259" key="15">
    <source>
        <dbReference type="PROSITE" id="PS50109"/>
    </source>
</evidence>
<evidence type="ECO:0000256" key="9">
    <source>
        <dbReference type="ARBA" id="ARBA00022840"/>
    </source>
</evidence>
<keyword evidence="5" id="KW-0808">Transferase</keyword>
<dbReference type="Gene3D" id="3.30.565.10">
    <property type="entry name" value="Histidine kinase-like ATPase, C-terminal domain"/>
    <property type="match status" value="1"/>
</dbReference>
<evidence type="ECO:0000256" key="1">
    <source>
        <dbReference type="ARBA" id="ARBA00000085"/>
    </source>
</evidence>
<dbReference type="Pfam" id="PF02518">
    <property type="entry name" value="HATPase_c"/>
    <property type="match status" value="1"/>
</dbReference>
<gene>
    <name evidence="16" type="ORF">IV01_24510</name>
</gene>
<keyword evidence="8 16" id="KW-0418">Kinase</keyword>
<dbReference type="GO" id="GO:0000155">
    <property type="term" value="F:phosphorelay sensor kinase activity"/>
    <property type="evidence" value="ECO:0007669"/>
    <property type="project" value="InterPro"/>
</dbReference>
<evidence type="ECO:0000256" key="14">
    <source>
        <dbReference type="SAM" id="Phobius"/>
    </source>
</evidence>
<evidence type="ECO:0000256" key="6">
    <source>
        <dbReference type="ARBA" id="ARBA00022692"/>
    </source>
</evidence>
<dbReference type="SMART" id="SM00387">
    <property type="entry name" value="HATPase_c"/>
    <property type="match status" value="1"/>
</dbReference>
<keyword evidence="17" id="KW-1185">Reference proteome</keyword>
<dbReference type="CDD" id="cd00082">
    <property type="entry name" value="HisKA"/>
    <property type="match status" value="1"/>
</dbReference>
<dbReference type="SUPFAM" id="SSF52402">
    <property type="entry name" value="Adenine nucleotide alpha hydrolases-like"/>
    <property type="match status" value="1"/>
</dbReference>
<organism evidence="16 17">
    <name type="scientific">Pseudomonas syringae</name>
    <dbReference type="NCBI Taxonomy" id="317"/>
    <lineage>
        <taxon>Bacteria</taxon>
        <taxon>Pseudomonadati</taxon>
        <taxon>Pseudomonadota</taxon>
        <taxon>Gammaproteobacteria</taxon>
        <taxon>Pseudomonadales</taxon>
        <taxon>Pseudomonadaceae</taxon>
        <taxon>Pseudomonas</taxon>
    </lineage>
</organism>
<feature type="transmembrane region" description="Helical" evidence="14">
    <location>
        <begin position="387"/>
        <end position="407"/>
    </location>
</feature>
<evidence type="ECO:0000256" key="10">
    <source>
        <dbReference type="ARBA" id="ARBA00022989"/>
    </source>
</evidence>
<dbReference type="OrthoDB" id="9806130at2"/>
<evidence type="ECO:0000256" key="12">
    <source>
        <dbReference type="ARBA" id="ARBA00023136"/>
    </source>
</evidence>
<dbReference type="InterPro" id="IPR027417">
    <property type="entry name" value="P-loop_NTPase"/>
</dbReference>
<dbReference type="GO" id="GO:0005737">
    <property type="term" value="C:cytoplasm"/>
    <property type="evidence" value="ECO:0007669"/>
    <property type="project" value="UniProtKB-ARBA"/>
</dbReference>
<dbReference type="GO" id="GO:0005886">
    <property type="term" value="C:plasma membrane"/>
    <property type="evidence" value="ECO:0007669"/>
    <property type="project" value="TreeGrafter"/>
</dbReference>
<evidence type="ECO:0000256" key="11">
    <source>
        <dbReference type="ARBA" id="ARBA00023012"/>
    </source>
</evidence>
<keyword evidence="12 14" id="KW-0472">Membrane</keyword>
<dbReference type="Pfam" id="PF13493">
    <property type="entry name" value="DUF4118"/>
    <property type="match status" value="1"/>
</dbReference>
<dbReference type="SUPFAM" id="SSF55781">
    <property type="entry name" value="GAF domain-like"/>
    <property type="match status" value="1"/>
</dbReference>
<keyword evidence="4" id="KW-0597">Phosphoprotein</keyword>
<accession>A0A085V7K2</accession>
<reference evidence="16 17" key="1">
    <citation type="submission" date="2014-07" db="EMBL/GenBank/DDBJ databases">
        <title>Draft Genome Sequences of Environmental Pseudomonas syringae strains.</title>
        <authorList>
            <person name="Baltrus D.A."/>
            <person name="Berge O."/>
            <person name="Morris C."/>
        </authorList>
    </citation>
    <scope>NUCLEOTIDE SEQUENCE [LARGE SCALE GENOMIC DNA]</scope>
    <source>
        <strain evidence="16 17">GAW0119</strain>
    </source>
</reference>
<dbReference type="PATRIC" id="fig|317.175.peg.5106"/>
<dbReference type="InterPro" id="IPR029016">
    <property type="entry name" value="GAF-like_dom_sf"/>
</dbReference>
<dbReference type="Pfam" id="PF00582">
    <property type="entry name" value="Usp"/>
    <property type="match status" value="1"/>
</dbReference>
<dbReference type="InterPro" id="IPR006016">
    <property type="entry name" value="UspA"/>
</dbReference>
<dbReference type="RefSeq" id="WP_032631559.1">
    <property type="nucleotide sequence ID" value="NZ_JPQU01000089.1"/>
</dbReference>
<protein>
    <recommendedName>
        <fullName evidence="3">histidine kinase</fullName>
        <ecNumber evidence="3">2.7.13.3</ecNumber>
    </recommendedName>
</protein>
<proteinExistence type="predicted"/>
<dbReference type="Gene3D" id="1.20.120.620">
    <property type="entry name" value="Backbone structure of the membrane domain of e. Coli histidine kinase receptor kdpd"/>
    <property type="match status" value="1"/>
</dbReference>
<dbReference type="GO" id="GO:0042802">
    <property type="term" value="F:identical protein binding"/>
    <property type="evidence" value="ECO:0007669"/>
    <property type="project" value="UniProtKB-ARBA"/>
</dbReference>
<dbReference type="EMBL" id="JPQU01000089">
    <property type="protein sequence ID" value="KFE51415.1"/>
    <property type="molecule type" value="Genomic_DNA"/>
</dbReference>
<sequence length="886" mass="96662">MSDSGRADALLADMPRDGRGRLKVFLGAAPGVGKTYAMLQAAHTQLRQGVALIAGVVETHGRAETEALLGGLPQQPLIRSEYRGVTLEEMDLDGLLRLKPQLVLVDELAHSNAPGSRHAKRWQDIQELLAAGIDVYTTVNVQHLESLNDQVRGITGVLVRETLPDWVLQEAYELVLIDLPSRELLERLRDGKVYVPEQARAAIDAFFTQTNLNALRELAMQTAAAQVDDDLAQGYRKLGQDAPAVRGRLLVGVDGDVHAERLVRHASRVAQRRHLPWTLVHVDNGRAFDEQARARLQSAQQLAERLGGEVVVLRAGEVAKTLIQHAGERRASVVLVGQSQPRLRRRWFGGGVAQRLLREAHGLEISVLDSEPLPDQPRQRSSGSAPWFEYLLALVATLLASALAWGVSSVMDLPNISLVFLAAVLLVAVRTSVGPALAASILSFLAYDFLFMPPSFSLTIQREEDVLTLLFFLLMSALTGNLAARQRRQMQALRETQEETSELLDLSRKLTAATDRQAVISAAGQHLSGWQELDICLIDRDAHGNWKVQSGIAQLSEAERAAADWAWQHDQPAGNGTGTLPSGRWWWWPLSSEDKPLALMGVSARQGQDFSAQRRRLLMALSQPLAQALARAQLADDLEAARLHGETEQLRSALLASVSHDLRTPLTAMRGSIDSLLALGEAIPLNDRRELLEGTRDEAERLDRYIQNLLDMTRLGHGALKLARDWVSPGDIVGSALNRLRAVLAPLQVQTLVPADLPLLYVHAALIEQALVNVLENAARFSPPGGRLELEAGAIDDELFFAVSDEGPGIPEDERLKIFDMFYTAARGDRGGQGTGLGLAICQGMIGAHGGRISVGQGIDGRGTCITLYLPLQTQPQGESEAELLS</sequence>
<dbReference type="SUPFAM" id="SSF52540">
    <property type="entry name" value="P-loop containing nucleoside triphosphate hydrolases"/>
    <property type="match status" value="1"/>
</dbReference>
<keyword evidence="9" id="KW-0067">ATP-binding</keyword>
<dbReference type="Gene3D" id="3.30.450.40">
    <property type="match status" value="1"/>
</dbReference>
<comment type="caution">
    <text evidence="16">The sequence shown here is derived from an EMBL/GenBank/DDBJ whole genome shotgun (WGS) entry which is preliminary data.</text>
</comment>
<feature type="transmembrane region" description="Helical" evidence="14">
    <location>
        <begin position="466"/>
        <end position="484"/>
    </location>
</feature>
<dbReference type="GO" id="GO:0005524">
    <property type="term" value="F:ATP binding"/>
    <property type="evidence" value="ECO:0007669"/>
    <property type="project" value="UniProtKB-KW"/>
</dbReference>
<dbReference type="SMART" id="SM00388">
    <property type="entry name" value="HisKA"/>
    <property type="match status" value="1"/>
</dbReference>
<dbReference type="InterPro" id="IPR004358">
    <property type="entry name" value="Sig_transdc_His_kin-like_C"/>
</dbReference>
<dbReference type="Proteomes" id="UP000028631">
    <property type="component" value="Unassembled WGS sequence"/>
</dbReference>
<dbReference type="PANTHER" id="PTHR45569">
    <property type="entry name" value="SENSOR PROTEIN KDPD"/>
    <property type="match status" value="1"/>
</dbReference>
<dbReference type="SUPFAM" id="SSF55874">
    <property type="entry name" value="ATPase domain of HSP90 chaperone/DNA topoisomerase II/histidine kinase"/>
    <property type="match status" value="1"/>
</dbReference>
<keyword evidence="11" id="KW-0902">Two-component regulatory system</keyword>
<dbReference type="CDD" id="cd01987">
    <property type="entry name" value="USP_KdpD-like"/>
    <property type="match status" value="1"/>
</dbReference>
<keyword evidence="10 14" id="KW-1133">Transmembrane helix</keyword>
<comment type="catalytic activity">
    <reaction evidence="1">
        <text>ATP + protein L-histidine = ADP + protein N-phospho-L-histidine.</text>
        <dbReference type="EC" id="2.7.13.3"/>
    </reaction>
</comment>
<dbReference type="PANTHER" id="PTHR45569:SF1">
    <property type="entry name" value="SENSOR PROTEIN KDPD"/>
    <property type="match status" value="1"/>
</dbReference>
<evidence type="ECO:0000256" key="7">
    <source>
        <dbReference type="ARBA" id="ARBA00022741"/>
    </source>
</evidence>
<dbReference type="InterPro" id="IPR003852">
    <property type="entry name" value="Sig_transdc_His_kinase_KdpD_N"/>
</dbReference>
<dbReference type="InterPro" id="IPR052023">
    <property type="entry name" value="Histidine_kinase_KdpD"/>
</dbReference>
<keyword evidence="7" id="KW-0547">Nucleotide-binding</keyword>
<dbReference type="CDD" id="cd00075">
    <property type="entry name" value="HATPase"/>
    <property type="match status" value="1"/>
</dbReference>
<dbReference type="PRINTS" id="PR00344">
    <property type="entry name" value="BCTRLSENSOR"/>
</dbReference>
<dbReference type="Gene3D" id="3.40.50.300">
    <property type="entry name" value="P-loop containing nucleotide triphosphate hydrolases"/>
    <property type="match status" value="1"/>
</dbReference>
<dbReference type="FunFam" id="3.40.50.300:FF:000483">
    <property type="entry name" value="Sensor histidine kinase KdpD"/>
    <property type="match status" value="1"/>
</dbReference>
<evidence type="ECO:0000256" key="2">
    <source>
        <dbReference type="ARBA" id="ARBA00004141"/>
    </source>
</evidence>
<dbReference type="AlphaFoldDB" id="A0A085V7K2"/>
<name>A0A085V7K2_PSESX</name>
<dbReference type="Pfam" id="PF00512">
    <property type="entry name" value="HisKA"/>
    <property type="match status" value="1"/>
</dbReference>
<evidence type="ECO:0000256" key="5">
    <source>
        <dbReference type="ARBA" id="ARBA00022679"/>
    </source>
</evidence>
<evidence type="ECO:0000313" key="17">
    <source>
        <dbReference type="Proteomes" id="UP000028631"/>
    </source>
</evidence>
<feature type="transmembrane region" description="Helical" evidence="14">
    <location>
        <begin position="419"/>
        <end position="446"/>
    </location>
</feature>
<dbReference type="FunFam" id="1.10.287.130:FF:000027">
    <property type="entry name" value="Sensor histidine kinase KdpD"/>
    <property type="match status" value="1"/>
</dbReference>